<dbReference type="SUPFAM" id="SSF52058">
    <property type="entry name" value="L domain-like"/>
    <property type="match status" value="1"/>
</dbReference>
<organism evidence="1 3">
    <name type="scientific">Alternaria tenuissima</name>
    <dbReference type="NCBI Taxonomy" id="119927"/>
    <lineage>
        <taxon>Eukaryota</taxon>
        <taxon>Fungi</taxon>
        <taxon>Dikarya</taxon>
        <taxon>Ascomycota</taxon>
        <taxon>Pezizomycotina</taxon>
        <taxon>Dothideomycetes</taxon>
        <taxon>Pleosporomycetidae</taxon>
        <taxon>Pleosporales</taxon>
        <taxon>Pleosporineae</taxon>
        <taxon>Pleosporaceae</taxon>
        <taxon>Alternaria</taxon>
        <taxon>Alternaria sect. Alternaria</taxon>
        <taxon>Alternaria alternata complex</taxon>
    </lineage>
</organism>
<protein>
    <recommendedName>
        <fullName evidence="5">F-box domain-containing protein</fullName>
    </recommendedName>
</protein>
<dbReference type="Proteomes" id="UP000292402">
    <property type="component" value="Unassembled WGS sequence"/>
</dbReference>
<reference evidence="2 3" key="2">
    <citation type="journal article" date="2019" name="bioRxiv">
        <title>Genomics, evolutionary history and diagnostics of the Alternaria alternata species group including apple and Asian pear pathotypes.</title>
        <authorList>
            <person name="Armitage A.D."/>
            <person name="Cockerton H.M."/>
            <person name="Sreenivasaprasad S."/>
            <person name="Woodhall J.W."/>
            <person name="Lane C.R."/>
            <person name="Harrison R.J."/>
            <person name="Clarkson J.P."/>
        </authorList>
    </citation>
    <scope>NUCLEOTIDE SEQUENCE [LARGE SCALE GENOMIC DNA]</scope>
    <source>
        <strain evidence="3">FERA 1082</strain>
        <strain evidence="2">FERA 635</strain>
    </source>
</reference>
<dbReference type="EMBL" id="PDXF01000008">
    <property type="protein sequence ID" value="RYO05443.1"/>
    <property type="molecule type" value="Genomic_DNA"/>
</dbReference>
<dbReference type="OrthoDB" id="3695593at2759"/>
<comment type="caution">
    <text evidence="1">The sequence shown here is derived from an EMBL/GenBank/DDBJ whole genome shotgun (WGS) entry which is preliminary data.</text>
</comment>
<evidence type="ECO:0008006" key="5">
    <source>
        <dbReference type="Google" id="ProtNLM"/>
    </source>
</evidence>
<reference evidence="1" key="3">
    <citation type="journal article" date="2019" name="J. ISSAAS">
        <title>Genomics, evolutionary history and diagnostics of the Alternaria alternata species group including apple and Asian pear pathotypes.</title>
        <authorList>
            <person name="Armitage A.D."/>
            <person name="Cockerton H.M."/>
            <person name="Sreenivasaprasad S."/>
            <person name="Woodhall J."/>
            <person name="Lane C."/>
            <person name="Harrison R.J."/>
            <person name="Clarkson J.P."/>
        </authorList>
    </citation>
    <scope>NUCLEOTIDE SEQUENCE</scope>
    <source>
        <strain evidence="1">FERA 1082</strain>
    </source>
</reference>
<accession>A0A4Q4PNU8</accession>
<gene>
    <name evidence="1" type="ORF">AA0114_g1635</name>
    <name evidence="2" type="ORF">AA0119_g3238</name>
</gene>
<sequence length="542" mass="60681">MEPPPDGTHCHILRLPYEMLKHILAELVQCDQLSIAKTCIHLLEIAYPVAYHHIFIKTDPVTAMTTWKNLASGNGLRHVRHLQVHDSGQSTANARKRHHVGDVVTGILLAALRRHQLLSFSLTHPVVASSMVSTRNLVILMETQQHLAQVSLPSFMRSNDISIANFLPVNLQFRSLRNITLELPISSSVDDMSSVIVEKSPSLESIHLWFSAQGNELSPHVFTVPRGEPSSRGILFSMATRLTILGYDFKHLPKLVGLPLFPALRALAMIDCKNDVYLHVRTKPGRLPKLRALMITSANYIPGDDIIRLIGGTSCLRELIVYGPNLYFVDCSSLRSHAQSLELLFFGIRGTSLSSLEALTALRHLGVSMNDLYYWKSTRFCIESKKRLTKVFANFASHKKLLSLTLRCTIDFLPNEEETSLPLGIGHFEALIRDTLLSYITEMGSTIDDSILEYLGVVVNVTAYTLDLPAKAPEGPNQALERLKKVLCLRPKQVLRLADLAMEEMMARYAKDDYYFLEAYIDTMTKASRVGISSGSKFVAYN</sequence>
<keyword evidence="4" id="KW-1185">Reference proteome</keyword>
<evidence type="ECO:0000313" key="2">
    <source>
        <dbReference type="EMBL" id="RYO05443.1"/>
    </source>
</evidence>
<reference evidence="2" key="1">
    <citation type="submission" date="2017-10" db="EMBL/GenBank/DDBJ databases">
        <authorList>
            <person name="Armitage A.D."/>
            <person name="Barbara D.J."/>
            <person name="Woodhall J.W."/>
            <person name="Sreenivasaprasad S."/>
            <person name="Lane C.R."/>
            <person name="Clarkson J.P."/>
            <person name="Harrison R.J."/>
        </authorList>
    </citation>
    <scope>NUCLEOTIDE SEQUENCE</scope>
    <source>
        <strain evidence="2">FERA 635</strain>
    </source>
</reference>
<dbReference type="InterPro" id="IPR032675">
    <property type="entry name" value="LRR_dom_sf"/>
</dbReference>
<name>A0A4Q4PNU8_9PLEO</name>
<dbReference type="Proteomes" id="UP000293195">
    <property type="component" value="Unassembled WGS sequence"/>
</dbReference>
<evidence type="ECO:0000313" key="1">
    <source>
        <dbReference type="EMBL" id="RYN59039.1"/>
    </source>
</evidence>
<dbReference type="AlphaFoldDB" id="A0A4Q4PNU8"/>
<dbReference type="Gene3D" id="3.80.10.10">
    <property type="entry name" value="Ribonuclease Inhibitor"/>
    <property type="match status" value="1"/>
</dbReference>
<dbReference type="EMBL" id="PDXA01000004">
    <property type="protein sequence ID" value="RYN59039.1"/>
    <property type="molecule type" value="Genomic_DNA"/>
</dbReference>
<proteinExistence type="predicted"/>
<evidence type="ECO:0000313" key="4">
    <source>
        <dbReference type="Proteomes" id="UP000293195"/>
    </source>
</evidence>
<evidence type="ECO:0000313" key="3">
    <source>
        <dbReference type="Proteomes" id="UP000292402"/>
    </source>
</evidence>